<dbReference type="GO" id="GO:0019670">
    <property type="term" value="P:anaerobic L-glutamate catabolic process"/>
    <property type="evidence" value="ECO:0007669"/>
    <property type="project" value="InterPro"/>
</dbReference>
<dbReference type="GO" id="GO:0031419">
    <property type="term" value="F:cobalamin binding"/>
    <property type="evidence" value="ECO:0007669"/>
    <property type="project" value="UniProtKB-KW"/>
</dbReference>
<dbReference type="HOGENOM" id="CLU_029922_1_0_11"/>
<dbReference type="InterPro" id="IPR016176">
    <property type="entry name" value="Cbl-dep_enz_cat"/>
</dbReference>
<sequence>MNVLAPRRGLSFGEVVARHHAQGELVVQPRMGFADPGRMTRGLLATRSARAATVGTITIDSYTRVGDHEAARAALAAGADLNGYPLVDHDPVTTAALLDGVLTGDFPVQVRHGSADPRRIVRALLDFGLHATEGGPVSYCLPYSRMPLSAAVDNWRRSCETLAEARGPELEPHLETFGGCMMGQLCPPALLVALSVLEGMFFWRHGIRCLSFSYAQQTHAGQDEEAVAALQALIREYVPHARTHVVIYGYMGVYPRTPGGALELIAESARLAARTGASRLIVKTTAEAHRLPTVAENVTALEHAAEAARGVSRIGRLGDTGIHAQAKALVDNVLSLDNDLGRALVTAFARGQLDVPFCLHPDNAGRARGRLADGGRLEWQRIGAMPLGDLVDLPGDRRMTSNDLLDALRYVERSFDEKYGLPGIETVNRLTQGSRT</sequence>
<keyword evidence="5" id="KW-1185">Reference proteome</keyword>
<organism evidence="4 5">
    <name type="scientific">Amycolatopsis japonica</name>
    <dbReference type="NCBI Taxonomy" id="208439"/>
    <lineage>
        <taxon>Bacteria</taxon>
        <taxon>Bacillati</taxon>
        <taxon>Actinomycetota</taxon>
        <taxon>Actinomycetes</taxon>
        <taxon>Pseudonocardiales</taxon>
        <taxon>Pseudonocardiaceae</taxon>
        <taxon>Amycolatopsis</taxon>
        <taxon>Amycolatopsis japonica group</taxon>
    </lineage>
</organism>
<evidence type="ECO:0000256" key="1">
    <source>
        <dbReference type="ARBA" id="ARBA00022628"/>
    </source>
</evidence>
<keyword evidence="3" id="KW-0170">Cobalt</keyword>
<dbReference type="AlphaFoldDB" id="A0A075UX65"/>
<evidence type="ECO:0000313" key="4">
    <source>
        <dbReference type="EMBL" id="AIG77568.1"/>
    </source>
</evidence>
<dbReference type="RefSeq" id="WP_038515222.1">
    <property type="nucleotide sequence ID" value="NZ_CP008953.1"/>
</dbReference>
<dbReference type="Gene3D" id="3.20.20.240">
    <property type="entry name" value="Methylmalonyl-CoA mutase"/>
    <property type="match status" value="1"/>
</dbReference>
<keyword evidence="2" id="KW-0413">Isomerase</keyword>
<evidence type="ECO:0000256" key="3">
    <source>
        <dbReference type="ARBA" id="ARBA00023285"/>
    </source>
</evidence>
<name>A0A075UX65_9PSEU</name>
<accession>A0A075UX65</accession>
<dbReference type="Proteomes" id="UP000028492">
    <property type="component" value="Chromosome"/>
</dbReference>
<dbReference type="EMBL" id="CP008953">
    <property type="protein sequence ID" value="AIG77568.1"/>
    <property type="molecule type" value="Genomic_DNA"/>
</dbReference>
<evidence type="ECO:0008006" key="6">
    <source>
        <dbReference type="Google" id="ProtNLM"/>
    </source>
</evidence>
<dbReference type="GO" id="GO:0050097">
    <property type="term" value="F:methylaspartate mutase activity"/>
    <property type="evidence" value="ECO:0007669"/>
    <property type="project" value="InterPro"/>
</dbReference>
<dbReference type="Pfam" id="PF06368">
    <property type="entry name" value="Met_asp_mut_E"/>
    <property type="match status" value="1"/>
</dbReference>
<dbReference type="KEGG" id="aja:AJAP_23585"/>
<dbReference type="PIRSF" id="PIRSF001495">
    <property type="entry name" value="Met_asp_mut_epsi"/>
    <property type="match status" value="1"/>
</dbReference>
<dbReference type="SUPFAM" id="SSF51703">
    <property type="entry name" value="Cobalamin (vitamin B12)-dependent enzymes"/>
    <property type="match status" value="1"/>
</dbReference>
<reference evidence="4 5" key="1">
    <citation type="journal article" date="2014" name="J. Biotechnol.">
        <title>Complete genome sequence of the actinobacterium Amycolatopsis japonica MG417-CF17(T) (=DSM 44213T) producing (S,S)-N,N'-ethylenediaminedisuccinic acid.</title>
        <authorList>
            <person name="Stegmann E."/>
            <person name="Albersmeier A."/>
            <person name="Spohn M."/>
            <person name="Gert H."/>
            <person name="Weber T."/>
            <person name="Wohlleben W."/>
            <person name="Kalinowski J."/>
            <person name="Ruckert C."/>
        </authorList>
    </citation>
    <scope>NUCLEOTIDE SEQUENCE [LARGE SCALE GENOMIC DNA]</scope>
    <source>
        <strain evidence="5">MG417-CF17 (DSM 44213)</strain>
    </source>
</reference>
<gene>
    <name evidence="4" type="ORF">AJAP_23585</name>
</gene>
<dbReference type="InterPro" id="IPR006396">
    <property type="entry name" value="Glu_mut_E"/>
</dbReference>
<dbReference type="STRING" id="208439.AJAP_23585"/>
<proteinExistence type="predicted"/>
<evidence type="ECO:0000256" key="2">
    <source>
        <dbReference type="ARBA" id="ARBA00023235"/>
    </source>
</evidence>
<evidence type="ECO:0000313" key="5">
    <source>
        <dbReference type="Proteomes" id="UP000028492"/>
    </source>
</evidence>
<dbReference type="eggNOG" id="COG4865">
    <property type="taxonomic scope" value="Bacteria"/>
</dbReference>
<keyword evidence="1" id="KW-0846">Cobalamin</keyword>
<protein>
    <recommendedName>
        <fullName evidence="6">Methylaspartate mutase</fullName>
    </recommendedName>
</protein>